<name>A0ACB5S7Y6_9PEZI</name>
<comment type="caution">
    <text evidence="1">The sequence shown here is derived from an EMBL/GenBank/DDBJ whole genome shotgun (WGS) entry which is preliminary data.</text>
</comment>
<dbReference type="Proteomes" id="UP001165186">
    <property type="component" value="Unassembled WGS sequence"/>
</dbReference>
<reference evidence="1" key="1">
    <citation type="submission" date="2024-09" db="EMBL/GenBank/DDBJ databases">
        <title>Draft Genome Sequences of Neofusicoccum parvum.</title>
        <authorList>
            <person name="Ashida A."/>
            <person name="Camagna M."/>
            <person name="Tanaka A."/>
            <person name="Takemoto D."/>
        </authorList>
    </citation>
    <scope>NUCLEOTIDE SEQUENCE</scope>
    <source>
        <strain evidence="1">PPO83</strain>
    </source>
</reference>
<gene>
    <name evidence="1" type="primary">g1411</name>
    <name evidence="1" type="ORF">NpPPO83_00001411</name>
</gene>
<proteinExistence type="predicted"/>
<evidence type="ECO:0000313" key="1">
    <source>
        <dbReference type="EMBL" id="GME28881.1"/>
    </source>
</evidence>
<organism evidence="1 2">
    <name type="scientific">Neofusicoccum parvum</name>
    <dbReference type="NCBI Taxonomy" id="310453"/>
    <lineage>
        <taxon>Eukaryota</taxon>
        <taxon>Fungi</taxon>
        <taxon>Dikarya</taxon>
        <taxon>Ascomycota</taxon>
        <taxon>Pezizomycotina</taxon>
        <taxon>Dothideomycetes</taxon>
        <taxon>Dothideomycetes incertae sedis</taxon>
        <taxon>Botryosphaeriales</taxon>
        <taxon>Botryosphaeriaceae</taxon>
        <taxon>Neofusicoccum</taxon>
    </lineage>
</organism>
<protein>
    <submittedName>
        <fullName evidence="1">C6 transcription factor</fullName>
    </submittedName>
</protein>
<sequence length="351" mass="39431">MEQPRRIRRLHSKTRTGCSTCKQRRVKDFCGLQLDELELLFHFTTATSATVTGGDKFTAKVVEVELPRLAVCNDFLMRAVLAISAMHMASRCQDETRAHSLVSRAIKHHNIGICGSANMMPLLNETNCAALYCFTALTSVLSLALVRYTPRDSSSSSSPHPRRCLFDWLDHVRGAGTIIIHARPWLASSVFAPMISYNPDTIVPFLTSQPSSSRLPALHLSYADEQHLRSIRHFFVRELGGMAPAKLNVLLDALEELTKSCVAADNLGRTSRTALRAVFCFAGLVSEDFMALLRQRDACALLVFAHFAVLLQRLRGLWWLDGLGRMLVEEIHESLAPEYREYMRWPMAEVQ</sequence>
<dbReference type="EMBL" id="BSXG01000053">
    <property type="protein sequence ID" value="GME28881.1"/>
    <property type="molecule type" value="Genomic_DNA"/>
</dbReference>
<keyword evidence="2" id="KW-1185">Reference proteome</keyword>
<evidence type="ECO:0000313" key="2">
    <source>
        <dbReference type="Proteomes" id="UP001165186"/>
    </source>
</evidence>
<accession>A0ACB5S7Y6</accession>